<evidence type="ECO:0000259" key="1">
    <source>
        <dbReference type="Pfam" id="PF01068"/>
    </source>
</evidence>
<keyword evidence="3" id="KW-1185">Reference proteome</keyword>
<dbReference type="GO" id="GO:0003910">
    <property type="term" value="F:DNA ligase (ATP) activity"/>
    <property type="evidence" value="ECO:0007669"/>
    <property type="project" value="InterPro"/>
</dbReference>
<proteinExistence type="predicted"/>
<dbReference type="SUPFAM" id="SSF56091">
    <property type="entry name" value="DNA ligase/mRNA capping enzyme, catalytic domain"/>
    <property type="match status" value="1"/>
</dbReference>
<dbReference type="Proteomes" id="UP000676456">
    <property type="component" value="Unassembled WGS sequence"/>
</dbReference>
<dbReference type="AlphaFoldDB" id="A0A942UL41"/>
<name>A0A942UL41_9BACI</name>
<evidence type="ECO:0000313" key="3">
    <source>
        <dbReference type="Proteomes" id="UP000676456"/>
    </source>
</evidence>
<evidence type="ECO:0000313" key="2">
    <source>
        <dbReference type="EMBL" id="MBS4221722.1"/>
    </source>
</evidence>
<dbReference type="EMBL" id="JAGYPN010000001">
    <property type="protein sequence ID" value="MBS4221722.1"/>
    <property type="molecule type" value="Genomic_DNA"/>
</dbReference>
<comment type="caution">
    <text evidence="2">The sequence shown here is derived from an EMBL/GenBank/DDBJ whole genome shotgun (WGS) entry which is preliminary data.</text>
</comment>
<accession>A0A942UL41</accession>
<dbReference type="GO" id="GO:0005524">
    <property type="term" value="F:ATP binding"/>
    <property type="evidence" value="ECO:0007669"/>
    <property type="project" value="InterPro"/>
</dbReference>
<protein>
    <recommendedName>
        <fullName evidence="1">ATP-dependent DNA ligase family profile domain-containing protein</fullName>
    </recommendedName>
</protein>
<dbReference type="Gene3D" id="3.30.470.30">
    <property type="entry name" value="DNA ligase/mRNA capping enzyme"/>
    <property type="match status" value="1"/>
</dbReference>
<dbReference type="Pfam" id="PF01068">
    <property type="entry name" value="DNA_ligase_A_M"/>
    <property type="match status" value="1"/>
</dbReference>
<dbReference type="GO" id="GO:0006281">
    <property type="term" value="P:DNA repair"/>
    <property type="evidence" value="ECO:0007669"/>
    <property type="project" value="InterPro"/>
</dbReference>
<reference evidence="2 3" key="1">
    <citation type="submission" date="2021-05" db="EMBL/GenBank/DDBJ databases">
        <title>Novel Bacillus species.</title>
        <authorList>
            <person name="Liu G."/>
        </authorList>
    </citation>
    <scope>NUCLEOTIDE SEQUENCE [LARGE SCALE GENOMIC DNA]</scope>
    <source>
        <strain evidence="2 3">FJAT-49682</strain>
    </source>
</reference>
<sequence length="111" mass="12901">MFISPILLHKVDNPFDEDEWITELKLDGFQCIWTKFNNKVTIYTRHDNEITAMFSELVSLPIPNGTALDGEIIVTNSEGRPDFEAVMERYKSKKSELKITFCVFDTIYSCR</sequence>
<feature type="domain" description="ATP-dependent DNA ligase family profile" evidence="1">
    <location>
        <begin position="13"/>
        <end position="108"/>
    </location>
</feature>
<dbReference type="Gene3D" id="3.30.1490.70">
    <property type="match status" value="1"/>
</dbReference>
<dbReference type="RefSeq" id="WP_213096725.1">
    <property type="nucleotide sequence ID" value="NZ_JAGYPN010000001.1"/>
</dbReference>
<organism evidence="2 3">
    <name type="scientific">Lederbergia citrea</name>
    <dbReference type="NCBI Taxonomy" id="2833581"/>
    <lineage>
        <taxon>Bacteria</taxon>
        <taxon>Bacillati</taxon>
        <taxon>Bacillota</taxon>
        <taxon>Bacilli</taxon>
        <taxon>Bacillales</taxon>
        <taxon>Bacillaceae</taxon>
        <taxon>Lederbergia</taxon>
    </lineage>
</organism>
<gene>
    <name evidence="2" type="ORF">KHA91_02970</name>
</gene>
<dbReference type="GO" id="GO:0006310">
    <property type="term" value="P:DNA recombination"/>
    <property type="evidence" value="ECO:0007669"/>
    <property type="project" value="InterPro"/>
</dbReference>
<dbReference type="InterPro" id="IPR012310">
    <property type="entry name" value="DNA_ligase_ATP-dep_cent"/>
</dbReference>